<keyword evidence="3" id="KW-1185">Reference proteome</keyword>
<organism evidence="2 3">
    <name type="scientific">Wenxinia marina DSM 24838</name>
    <dbReference type="NCBI Taxonomy" id="1123501"/>
    <lineage>
        <taxon>Bacteria</taxon>
        <taxon>Pseudomonadati</taxon>
        <taxon>Pseudomonadota</taxon>
        <taxon>Alphaproteobacteria</taxon>
        <taxon>Rhodobacterales</taxon>
        <taxon>Roseobacteraceae</taxon>
        <taxon>Wenxinia</taxon>
    </lineage>
</organism>
<dbReference type="STRING" id="1123501.Wenmar_01306"/>
<reference evidence="2 3" key="1">
    <citation type="submission" date="2013-01" db="EMBL/GenBank/DDBJ databases">
        <authorList>
            <person name="Fiebig A."/>
            <person name="Goeker M."/>
            <person name="Klenk H.-P.P."/>
        </authorList>
    </citation>
    <scope>NUCLEOTIDE SEQUENCE [LARGE SCALE GENOMIC DNA]</scope>
    <source>
        <strain evidence="2 3">DSM 24838</strain>
    </source>
</reference>
<dbReference type="EMBL" id="AONG01000008">
    <property type="protein sequence ID" value="KIQ69736.1"/>
    <property type="molecule type" value="Genomic_DNA"/>
</dbReference>
<dbReference type="PATRIC" id="fig|1123501.6.peg.1390"/>
<dbReference type="OrthoDB" id="7778431at2"/>
<evidence type="ECO:0000256" key="1">
    <source>
        <dbReference type="SAM" id="MobiDB-lite"/>
    </source>
</evidence>
<name>A0A0D0PEC0_9RHOB</name>
<feature type="region of interest" description="Disordered" evidence="1">
    <location>
        <begin position="56"/>
        <end position="86"/>
    </location>
</feature>
<dbReference type="Proteomes" id="UP000035100">
    <property type="component" value="Unassembled WGS sequence"/>
</dbReference>
<dbReference type="eggNOG" id="ENOG50332Z2">
    <property type="taxonomic scope" value="Bacteria"/>
</dbReference>
<protein>
    <submittedName>
        <fullName evidence="2">Uncharacterized protein</fullName>
    </submittedName>
</protein>
<dbReference type="AlphaFoldDB" id="A0A0D0PEC0"/>
<sequence>MAKGDAHDPTGVIAEAYRMEGIGAPECRSIFLDWALALPAGTDQRAAIEANLAEHRPGAEGHPMTGVLEAGLAAPPPARRRGGRRR</sequence>
<comment type="caution">
    <text evidence="2">The sequence shown here is derived from an EMBL/GenBank/DDBJ whole genome shotgun (WGS) entry which is preliminary data.</text>
</comment>
<evidence type="ECO:0000313" key="2">
    <source>
        <dbReference type="EMBL" id="KIQ69736.1"/>
    </source>
</evidence>
<gene>
    <name evidence="2" type="ORF">Wenmar_01306</name>
</gene>
<accession>A0A0D0PEC0</accession>
<dbReference type="RefSeq" id="WP_018301333.1">
    <property type="nucleotide sequence ID" value="NZ_KB902276.1"/>
</dbReference>
<evidence type="ECO:0000313" key="3">
    <source>
        <dbReference type="Proteomes" id="UP000035100"/>
    </source>
</evidence>
<proteinExistence type="predicted"/>